<evidence type="ECO:0000313" key="4">
    <source>
        <dbReference type="Proteomes" id="UP001301958"/>
    </source>
</evidence>
<reference evidence="3" key="1">
    <citation type="journal article" date="2023" name="Mol. Phylogenet. Evol.">
        <title>Genome-scale phylogeny and comparative genomics of the fungal order Sordariales.</title>
        <authorList>
            <person name="Hensen N."/>
            <person name="Bonometti L."/>
            <person name="Westerberg I."/>
            <person name="Brannstrom I.O."/>
            <person name="Guillou S."/>
            <person name="Cros-Aarteil S."/>
            <person name="Calhoun S."/>
            <person name="Haridas S."/>
            <person name="Kuo A."/>
            <person name="Mondo S."/>
            <person name="Pangilinan J."/>
            <person name="Riley R."/>
            <person name="LaButti K."/>
            <person name="Andreopoulos B."/>
            <person name="Lipzen A."/>
            <person name="Chen C."/>
            <person name="Yan M."/>
            <person name="Daum C."/>
            <person name="Ng V."/>
            <person name="Clum A."/>
            <person name="Steindorff A."/>
            <person name="Ohm R.A."/>
            <person name="Martin F."/>
            <person name="Silar P."/>
            <person name="Natvig D.O."/>
            <person name="Lalanne C."/>
            <person name="Gautier V."/>
            <person name="Ament-Velasquez S.L."/>
            <person name="Kruys A."/>
            <person name="Hutchinson M.I."/>
            <person name="Powell A.J."/>
            <person name="Barry K."/>
            <person name="Miller A.N."/>
            <person name="Grigoriev I.V."/>
            <person name="Debuchy R."/>
            <person name="Gladieux P."/>
            <person name="Hiltunen Thoren M."/>
            <person name="Johannesson H."/>
        </authorList>
    </citation>
    <scope>NUCLEOTIDE SEQUENCE</scope>
    <source>
        <strain evidence="3">CBS 990.96</strain>
    </source>
</reference>
<feature type="compositionally biased region" description="Low complexity" evidence="2">
    <location>
        <begin position="24"/>
        <end position="50"/>
    </location>
</feature>
<proteinExistence type="inferred from homology"/>
<accession>A0AAN7BK59</accession>
<dbReference type="EMBL" id="MU865379">
    <property type="protein sequence ID" value="KAK4224955.1"/>
    <property type="molecule type" value="Genomic_DNA"/>
</dbReference>
<dbReference type="AlphaFoldDB" id="A0AAN7BK59"/>
<comment type="similarity">
    <text evidence="1">Belongs to the actin family.</text>
</comment>
<dbReference type="SMART" id="SM00268">
    <property type="entry name" value="ACTIN"/>
    <property type="match status" value="1"/>
</dbReference>
<gene>
    <name evidence="3" type="ORF">QBC38DRAFT_484249</name>
</gene>
<organism evidence="3 4">
    <name type="scientific">Podospora fimiseda</name>
    <dbReference type="NCBI Taxonomy" id="252190"/>
    <lineage>
        <taxon>Eukaryota</taxon>
        <taxon>Fungi</taxon>
        <taxon>Dikarya</taxon>
        <taxon>Ascomycota</taxon>
        <taxon>Pezizomycotina</taxon>
        <taxon>Sordariomycetes</taxon>
        <taxon>Sordariomycetidae</taxon>
        <taxon>Sordariales</taxon>
        <taxon>Podosporaceae</taxon>
        <taxon>Podospora</taxon>
    </lineage>
</organism>
<evidence type="ECO:0000256" key="1">
    <source>
        <dbReference type="RuleBase" id="RU000487"/>
    </source>
</evidence>
<reference evidence="3" key="2">
    <citation type="submission" date="2023-05" db="EMBL/GenBank/DDBJ databases">
        <authorList>
            <consortium name="Lawrence Berkeley National Laboratory"/>
            <person name="Steindorff A."/>
            <person name="Hensen N."/>
            <person name="Bonometti L."/>
            <person name="Westerberg I."/>
            <person name="Brannstrom I.O."/>
            <person name="Guillou S."/>
            <person name="Cros-Aarteil S."/>
            <person name="Calhoun S."/>
            <person name="Haridas S."/>
            <person name="Kuo A."/>
            <person name="Mondo S."/>
            <person name="Pangilinan J."/>
            <person name="Riley R."/>
            <person name="Labutti K."/>
            <person name="Andreopoulos B."/>
            <person name="Lipzen A."/>
            <person name="Chen C."/>
            <person name="Yanf M."/>
            <person name="Daum C."/>
            <person name="Ng V."/>
            <person name="Clum A."/>
            <person name="Ohm R."/>
            <person name="Martin F."/>
            <person name="Silar P."/>
            <person name="Natvig D."/>
            <person name="Lalanne C."/>
            <person name="Gautier V."/>
            <person name="Ament-Velasquez S.L."/>
            <person name="Kruys A."/>
            <person name="Hutchinson M.I."/>
            <person name="Powell A.J."/>
            <person name="Barry K."/>
            <person name="Miller A.N."/>
            <person name="Grigoriev I.V."/>
            <person name="Debuchy R."/>
            <person name="Gladieux P."/>
            <person name="Thoren M.H."/>
            <person name="Johannesson H."/>
        </authorList>
    </citation>
    <scope>NUCLEOTIDE SEQUENCE</scope>
    <source>
        <strain evidence="3">CBS 990.96</strain>
    </source>
</reference>
<evidence type="ECO:0000313" key="3">
    <source>
        <dbReference type="EMBL" id="KAK4224955.1"/>
    </source>
</evidence>
<dbReference type="Pfam" id="PF00022">
    <property type="entry name" value="Actin"/>
    <property type="match status" value="1"/>
</dbReference>
<keyword evidence="4" id="KW-1185">Reference proteome</keyword>
<evidence type="ECO:0000256" key="2">
    <source>
        <dbReference type="SAM" id="MobiDB-lite"/>
    </source>
</evidence>
<dbReference type="SUPFAM" id="SSF53067">
    <property type="entry name" value="Actin-like ATPase domain"/>
    <property type="match status" value="2"/>
</dbReference>
<dbReference type="InterPro" id="IPR004000">
    <property type="entry name" value="Actin"/>
</dbReference>
<dbReference type="Gene3D" id="3.30.420.40">
    <property type="match status" value="2"/>
</dbReference>
<evidence type="ECO:0008006" key="5">
    <source>
        <dbReference type="Google" id="ProtNLM"/>
    </source>
</evidence>
<name>A0AAN7BK59_9PEZI</name>
<feature type="region of interest" description="Disordered" evidence="2">
    <location>
        <begin position="438"/>
        <end position="471"/>
    </location>
</feature>
<dbReference type="Proteomes" id="UP001301958">
    <property type="component" value="Unassembled WGS sequence"/>
</dbReference>
<dbReference type="PANTHER" id="PTHR11937">
    <property type="entry name" value="ACTIN"/>
    <property type="match status" value="1"/>
</dbReference>
<dbReference type="InterPro" id="IPR043129">
    <property type="entry name" value="ATPase_NBD"/>
</dbReference>
<comment type="caution">
    <text evidence="3">The sequence shown here is derived from an EMBL/GenBank/DDBJ whole genome shotgun (WGS) entry which is preliminary data.</text>
</comment>
<sequence>MATPGGPPAMHRSVAAIRSPPGPGSSQHHQPHHPSTPSRPIVIPSSSFGSPSSLRAEEDIIVIEFGNRKLNVGFGGDAAPRGCVWFGTDQQRRVGDFRDWQPEYRYDWRQAANMWGWGRDHELWQGGDIRGTDLGLIGDKVERTLRDAFTKYMLIDSRPRRMVCVFPSGLPIPMLSAALDSLFSRFQPPTISLLSCPVALTVGAGVRSALVVDLGWAETVVTSVYEYREVQTTRSVRGGRYLVEQTHKLLAKHLPDESAAKSNDGGEEDYKLSFEECNDIATRMVWCKPSKATKAFIASPNKTEGLETLVEQDESEAPAPATSIERRGRAQIPLLSCRTPTTLNLPWDELAEPCENSFFDSQYSHSSFDDHELPLDLLVYRSLLQLPLDVRALCMSRIIFTGGCTNVLGLRRRIFDDVSQIVQERGWEAVQGKAFDQMQANPKLKRKGARQATTGPTNVASQTPPDSQEQDGVWHDAANVVPEVDPIEEQLKRGQDKRPRVQGQMRAIESLGSWSGASLTTLLKASTVSTIDREIWLQHGAAGAHKIADVDQKSARQSLAPGGLLRGTNTGSSWTLGIWGTG</sequence>
<protein>
    <recommendedName>
        <fullName evidence="5">Actin-related protein 10</fullName>
    </recommendedName>
</protein>
<feature type="compositionally biased region" description="Polar residues" evidence="2">
    <location>
        <begin position="451"/>
        <end position="467"/>
    </location>
</feature>
<feature type="region of interest" description="Disordered" evidence="2">
    <location>
        <begin position="1"/>
        <end position="50"/>
    </location>
</feature>